<dbReference type="Proteomes" id="UP000054928">
    <property type="component" value="Unassembled WGS sequence"/>
</dbReference>
<dbReference type="RefSeq" id="XP_024581770.1">
    <property type="nucleotide sequence ID" value="XM_024716142.1"/>
</dbReference>
<dbReference type="SUPFAM" id="SSF52540">
    <property type="entry name" value="P-loop containing nucleoside triphosphate hydrolases"/>
    <property type="match status" value="1"/>
</dbReference>
<evidence type="ECO:0000313" key="9">
    <source>
        <dbReference type="Proteomes" id="UP000054928"/>
    </source>
</evidence>
<evidence type="ECO:0000256" key="4">
    <source>
        <dbReference type="RuleBase" id="RU000394"/>
    </source>
</evidence>
<keyword evidence="1 3" id="KW-0547">Nucleotide-binding</keyword>
<dbReference type="Gene3D" id="2.30.29.30">
    <property type="entry name" value="Pleckstrin-homology domain (PH domain)/Phosphotyrosine-binding domain (PTB)"/>
    <property type="match status" value="1"/>
</dbReference>
<dbReference type="PRINTS" id="PR00380">
    <property type="entry name" value="KINESINHEAVY"/>
</dbReference>
<dbReference type="OrthoDB" id="3176171at2759"/>
<dbReference type="OMA" id="MHLKQRD"/>
<proteinExistence type="inferred from homology"/>
<dbReference type="InterPro" id="IPR027640">
    <property type="entry name" value="Kinesin-like_fam"/>
</dbReference>
<dbReference type="InterPro" id="IPR019821">
    <property type="entry name" value="Kinesin_motor_CS"/>
</dbReference>
<dbReference type="STRING" id="4781.A0A0P1AWJ0"/>
<reference evidence="9" key="1">
    <citation type="submission" date="2014-09" db="EMBL/GenBank/DDBJ databases">
        <authorList>
            <person name="Sharma Rahul"/>
            <person name="Thines Marco"/>
        </authorList>
    </citation>
    <scope>NUCLEOTIDE SEQUENCE [LARGE SCALE GENOMIC DNA]</scope>
</reference>
<evidence type="ECO:0000313" key="8">
    <source>
        <dbReference type="EMBL" id="CEG45401.1"/>
    </source>
</evidence>
<dbReference type="PANTHER" id="PTHR47968:SF67">
    <property type="entry name" value="KINESIN MOTOR DOMAIN-CONTAINING PROTEIN"/>
    <property type="match status" value="1"/>
</dbReference>
<dbReference type="InterPro" id="IPR011993">
    <property type="entry name" value="PH-like_dom_sf"/>
</dbReference>
<dbReference type="GeneID" id="36396755"/>
<accession>A0A0P1AWJ0</accession>
<dbReference type="Pfam" id="PF00225">
    <property type="entry name" value="Kinesin"/>
    <property type="match status" value="1"/>
</dbReference>
<keyword evidence="3 4" id="KW-0505">Motor protein</keyword>
<name>A0A0P1AWJ0_PLAHL</name>
<keyword evidence="2 3" id="KW-0067">ATP-binding</keyword>
<evidence type="ECO:0000256" key="1">
    <source>
        <dbReference type="ARBA" id="ARBA00022741"/>
    </source>
</evidence>
<dbReference type="PROSITE" id="PS00411">
    <property type="entry name" value="KINESIN_MOTOR_1"/>
    <property type="match status" value="1"/>
</dbReference>
<feature type="binding site" evidence="3">
    <location>
        <begin position="100"/>
        <end position="107"/>
    </location>
    <ligand>
        <name>ATP</name>
        <dbReference type="ChEBI" id="CHEBI:30616"/>
    </ligand>
</feature>
<feature type="region of interest" description="Disordered" evidence="6">
    <location>
        <begin position="571"/>
        <end position="604"/>
    </location>
</feature>
<dbReference type="GO" id="GO:0007018">
    <property type="term" value="P:microtubule-based movement"/>
    <property type="evidence" value="ECO:0007669"/>
    <property type="project" value="InterPro"/>
</dbReference>
<keyword evidence="4" id="KW-0493">Microtubule</keyword>
<dbReference type="GO" id="GO:0003777">
    <property type="term" value="F:microtubule motor activity"/>
    <property type="evidence" value="ECO:0007669"/>
    <property type="project" value="InterPro"/>
</dbReference>
<dbReference type="InterPro" id="IPR001752">
    <property type="entry name" value="Kinesin_motor_dom"/>
</dbReference>
<evidence type="ECO:0000259" key="7">
    <source>
        <dbReference type="PROSITE" id="PS50067"/>
    </source>
</evidence>
<dbReference type="SUPFAM" id="SSF50729">
    <property type="entry name" value="PH domain-like"/>
    <property type="match status" value="1"/>
</dbReference>
<organism evidence="8 9">
    <name type="scientific">Plasmopara halstedii</name>
    <name type="common">Downy mildew of sunflower</name>
    <dbReference type="NCBI Taxonomy" id="4781"/>
    <lineage>
        <taxon>Eukaryota</taxon>
        <taxon>Sar</taxon>
        <taxon>Stramenopiles</taxon>
        <taxon>Oomycota</taxon>
        <taxon>Peronosporomycetes</taxon>
        <taxon>Peronosporales</taxon>
        <taxon>Peronosporaceae</taxon>
        <taxon>Plasmopara</taxon>
    </lineage>
</organism>
<feature type="coiled-coil region" evidence="5">
    <location>
        <begin position="361"/>
        <end position="409"/>
    </location>
</feature>
<keyword evidence="9" id="KW-1185">Reference proteome</keyword>
<dbReference type="GO" id="GO:0005874">
    <property type="term" value="C:microtubule"/>
    <property type="evidence" value="ECO:0007669"/>
    <property type="project" value="UniProtKB-KW"/>
</dbReference>
<sequence>MVKWHIGTYARLRPPRRGHDCATFDLEKIDDGQKSKTIIAFPPPDDDEFRMHLKQRDGVEFQFHNVFDPTISQEQIFNEVCLDIVHSALHGFNGTILAYGQTGSGKTYTITGGEHYADRGIIPRTLSTIFEEFEKRPDMRYSCYISYLEIYNENVYDLLDRSHTDTPIEDWTKVTLMDDDEGDMHFRNLGVFEAVSEEEALNLLFLGNMNRITSDTPMNQASSRSHSIFSVMIESRPIDSDVIVTSKLHLVDLAGSERVYKREGTQRMRSEGKHINLSLHHLEKVILSLRSKRNTASRAQHIPYRNSMLTSVLRGSLGGNCKSVFIATLNYEKDFLDETISTCRFMQRCSEVAVDVAVNTEVDAEKRLATVEKINAELETRNLELQLQVVQLEKNLNDQALHLAKQEQQWGRRLTLAQGETQVALATAKSAQDTRVQEEKKIDWIQCEELVERLLLAGDLPREELDKPRSEGELEEPRLLHEAIVEGIRESGMATALGCLVVLKENSLLASNTTAELQNTVTKQNETVEALEQRLIEQKHEVEALKDQIQAISESKCNGEQNQTIRRAESFRKRHVPRSPTSECRLDSDSENDTEASGTHEYARPSVSRLQSLALKPEASNLSVLEQTLHDSGKQIIVRGAVSTLDDVETRLPRKSGSETIRKRMQLLRNGGLFVKYGRYGKPHVRFVWCSANLEFLQYRQVNSTVPKATIPMRSIAGICVGQRTRVFERAKQPARALYCFSVEYEENRTLDLEIVDGESVEAKTAKRCEWVEALKFVVASRLGLVLIYLLSFVAADNQPSSVTSTDNVDDKDMISILSSGTNNNAINAKNNTIIVSNSTIYLSMADRVQLAQTIKDMLENDPEAGEAAKLSTDDLFDLLTRISRTPSLLSNADRIISAARNGNTSVIAGLVVHLLAAERPTVTSTPARIPPNLPLSNPVVSPVIVPSTASAAVLPVTSS</sequence>
<evidence type="ECO:0000256" key="2">
    <source>
        <dbReference type="ARBA" id="ARBA00022840"/>
    </source>
</evidence>
<dbReference type="GO" id="GO:0008017">
    <property type="term" value="F:microtubule binding"/>
    <property type="evidence" value="ECO:0007669"/>
    <property type="project" value="InterPro"/>
</dbReference>
<dbReference type="PANTHER" id="PTHR47968">
    <property type="entry name" value="CENTROMERE PROTEIN E"/>
    <property type="match status" value="1"/>
</dbReference>
<dbReference type="PROSITE" id="PS50067">
    <property type="entry name" value="KINESIN_MOTOR_2"/>
    <property type="match status" value="1"/>
</dbReference>
<dbReference type="InterPro" id="IPR036961">
    <property type="entry name" value="Kinesin_motor_dom_sf"/>
</dbReference>
<feature type="domain" description="Kinesin motor" evidence="7">
    <location>
        <begin position="5"/>
        <end position="352"/>
    </location>
</feature>
<dbReference type="InterPro" id="IPR027417">
    <property type="entry name" value="P-loop_NTPase"/>
</dbReference>
<keyword evidence="5" id="KW-0175">Coiled coil</keyword>
<dbReference type="AlphaFoldDB" id="A0A0P1AWJ0"/>
<dbReference type="GO" id="GO:0005524">
    <property type="term" value="F:ATP binding"/>
    <property type="evidence" value="ECO:0007669"/>
    <property type="project" value="UniProtKB-UniRule"/>
</dbReference>
<dbReference type="SMART" id="SM00129">
    <property type="entry name" value="KISc"/>
    <property type="match status" value="1"/>
</dbReference>
<dbReference type="Gene3D" id="3.40.850.10">
    <property type="entry name" value="Kinesin motor domain"/>
    <property type="match status" value="1"/>
</dbReference>
<evidence type="ECO:0000256" key="3">
    <source>
        <dbReference type="PROSITE-ProRule" id="PRU00283"/>
    </source>
</evidence>
<comment type="similarity">
    <text evidence="3 4">Belongs to the TRAFAC class myosin-kinesin ATPase superfamily. Kinesin family.</text>
</comment>
<evidence type="ECO:0000256" key="6">
    <source>
        <dbReference type="SAM" id="MobiDB-lite"/>
    </source>
</evidence>
<dbReference type="EMBL" id="CCYD01001572">
    <property type="protein sequence ID" value="CEG45401.1"/>
    <property type="molecule type" value="Genomic_DNA"/>
</dbReference>
<evidence type="ECO:0000256" key="5">
    <source>
        <dbReference type="SAM" id="Coils"/>
    </source>
</evidence>
<feature type="coiled-coil region" evidence="5">
    <location>
        <begin position="514"/>
        <end position="555"/>
    </location>
</feature>
<protein>
    <recommendedName>
        <fullName evidence="4">Kinesin-like protein</fullName>
    </recommendedName>
</protein>